<evidence type="ECO:0000259" key="5">
    <source>
        <dbReference type="Pfam" id="PF07992"/>
    </source>
</evidence>
<dbReference type="Pfam" id="PF07992">
    <property type="entry name" value="Pyr_redox_2"/>
    <property type="match status" value="1"/>
</dbReference>
<feature type="domain" description="FAD/NAD(P)-binding" evidence="5">
    <location>
        <begin position="3"/>
        <end position="305"/>
    </location>
</feature>
<comment type="caution">
    <text evidence="7">The sequence shown here is derived from an EMBL/GenBank/DDBJ whole genome shotgun (WGS) entry which is preliminary data.</text>
</comment>
<proteinExistence type="predicted"/>
<dbReference type="InterPro" id="IPR050446">
    <property type="entry name" value="FAD-oxidoreductase/Apoptosis"/>
</dbReference>
<dbReference type="GO" id="GO:0005737">
    <property type="term" value="C:cytoplasm"/>
    <property type="evidence" value="ECO:0007669"/>
    <property type="project" value="TreeGrafter"/>
</dbReference>
<feature type="domain" description="Reductase C-terminal" evidence="6">
    <location>
        <begin position="326"/>
        <end position="396"/>
    </location>
</feature>
<evidence type="ECO:0000256" key="3">
    <source>
        <dbReference type="ARBA" id="ARBA00022827"/>
    </source>
</evidence>
<dbReference type="PRINTS" id="PR00411">
    <property type="entry name" value="PNDRDTASEI"/>
</dbReference>
<evidence type="ECO:0000256" key="1">
    <source>
        <dbReference type="ARBA" id="ARBA00001974"/>
    </source>
</evidence>
<keyword evidence="4" id="KW-0560">Oxidoreductase</keyword>
<evidence type="ECO:0000259" key="6">
    <source>
        <dbReference type="Pfam" id="PF14759"/>
    </source>
</evidence>
<accession>A0A7X5UMG4</accession>
<reference evidence="7 8" key="1">
    <citation type="submission" date="2020-03" db="EMBL/GenBank/DDBJ databases">
        <title>Sequencing the genomes of 1000 actinobacteria strains.</title>
        <authorList>
            <person name="Klenk H.-P."/>
        </authorList>
    </citation>
    <scope>NUCLEOTIDE SEQUENCE [LARGE SCALE GENOMIC DNA]</scope>
    <source>
        <strain evidence="7 8">DSM 45685</strain>
    </source>
</reference>
<gene>
    <name evidence="7" type="ORF">FHU38_001060</name>
</gene>
<keyword evidence="3" id="KW-0274">FAD</keyword>
<dbReference type="InterPro" id="IPR016156">
    <property type="entry name" value="FAD/NAD-linked_Rdtase_dimer_sf"/>
</dbReference>
<dbReference type="Gene3D" id="3.30.390.30">
    <property type="match status" value="1"/>
</dbReference>
<dbReference type="InterPro" id="IPR023753">
    <property type="entry name" value="FAD/NAD-binding_dom"/>
</dbReference>
<dbReference type="RefSeq" id="WP_167167033.1">
    <property type="nucleotide sequence ID" value="NZ_JAAOYM010000001.1"/>
</dbReference>
<dbReference type="Pfam" id="PF14759">
    <property type="entry name" value="Reductase_C"/>
    <property type="match status" value="1"/>
</dbReference>
<dbReference type="Gene3D" id="3.50.50.60">
    <property type="entry name" value="FAD/NAD(P)-binding domain"/>
    <property type="match status" value="2"/>
</dbReference>
<dbReference type="SUPFAM" id="SSF55424">
    <property type="entry name" value="FAD/NAD-linked reductases, dimerisation (C-terminal) domain"/>
    <property type="match status" value="1"/>
</dbReference>
<organism evidence="7 8">
    <name type="scientific">Saccharomonospora amisosensis</name>
    <dbReference type="NCBI Taxonomy" id="1128677"/>
    <lineage>
        <taxon>Bacteria</taxon>
        <taxon>Bacillati</taxon>
        <taxon>Actinomycetota</taxon>
        <taxon>Actinomycetes</taxon>
        <taxon>Pseudonocardiales</taxon>
        <taxon>Pseudonocardiaceae</taxon>
        <taxon>Saccharomonospora</taxon>
    </lineage>
</organism>
<dbReference type="EMBL" id="JAAOYM010000001">
    <property type="protein sequence ID" value="NIJ10716.1"/>
    <property type="molecule type" value="Genomic_DNA"/>
</dbReference>
<protein>
    <submittedName>
        <fullName evidence="7">NADPH-dependent 2,4-dienoyl-CoA reductase/sulfur reductase-like enzyme</fullName>
    </submittedName>
</protein>
<evidence type="ECO:0000256" key="4">
    <source>
        <dbReference type="ARBA" id="ARBA00023002"/>
    </source>
</evidence>
<dbReference type="GO" id="GO:0016651">
    <property type="term" value="F:oxidoreductase activity, acting on NAD(P)H"/>
    <property type="evidence" value="ECO:0007669"/>
    <property type="project" value="TreeGrafter"/>
</dbReference>
<keyword evidence="2" id="KW-0285">Flavoprotein</keyword>
<name>A0A7X5UMG4_9PSEU</name>
<dbReference type="InterPro" id="IPR036188">
    <property type="entry name" value="FAD/NAD-bd_sf"/>
</dbReference>
<dbReference type="AlphaFoldDB" id="A0A7X5UMG4"/>
<dbReference type="SUPFAM" id="SSF51905">
    <property type="entry name" value="FAD/NAD(P)-binding domain"/>
    <property type="match status" value="2"/>
</dbReference>
<comment type="cofactor">
    <cofactor evidence="1">
        <name>FAD</name>
        <dbReference type="ChEBI" id="CHEBI:57692"/>
    </cofactor>
</comment>
<evidence type="ECO:0000313" key="7">
    <source>
        <dbReference type="EMBL" id="NIJ10716.1"/>
    </source>
</evidence>
<dbReference type="PANTHER" id="PTHR43557">
    <property type="entry name" value="APOPTOSIS-INDUCING FACTOR 1"/>
    <property type="match status" value="1"/>
</dbReference>
<dbReference type="PRINTS" id="PR00368">
    <property type="entry name" value="FADPNR"/>
</dbReference>
<sequence length="406" mass="42089">MDRLVVVGASVAGLRAVEAARRGGYGGRVTLVGAEEHLPYDRPSLSKTFLETAGPVRARPLRSEQELREELGVELMFGTPADALDTTAKEIAVAGEAVPYDALVIATGAAPRPLPGAQRVHGVHHLRTVEDALAVRAALDAGARAVVIGAGFIGSEVASAARRRGLPVTVVEADELPLTRSVGPEVGAICAELHREAGTDLRLNTLVSAVESRHGRVSGVRLACGTVLPAELVVLGTGVAPSTGWLAGSGLSLHPRDSGVVCAATLSAEGASGVYAAGDVAHVPNALFDGELLRPEHWMNATEQGAAAGSAAVGARSPSGGVSVPYFWSDWYGHRIQFVGIPHADEVVVAGGSGPGFTALYRRGDRLVGALTVDRRRQVHSFRKLITQRARLAEALTLAEEAATPA</sequence>
<dbReference type="InterPro" id="IPR028202">
    <property type="entry name" value="Reductase_C"/>
</dbReference>
<keyword evidence="8" id="KW-1185">Reference proteome</keyword>
<dbReference type="Proteomes" id="UP000545493">
    <property type="component" value="Unassembled WGS sequence"/>
</dbReference>
<evidence type="ECO:0000313" key="8">
    <source>
        <dbReference type="Proteomes" id="UP000545493"/>
    </source>
</evidence>
<dbReference type="PANTHER" id="PTHR43557:SF2">
    <property type="entry name" value="RIESKE DOMAIN-CONTAINING PROTEIN-RELATED"/>
    <property type="match status" value="1"/>
</dbReference>
<evidence type="ECO:0000256" key="2">
    <source>
        <dbReference type="ARBA" id="ARBA00022630"/>
    </source>
</evidence>